<dbReference type="PROSITE" id="PS00688">
    <property type="entry name" value="SIGMA54_INTERACT_3"/>
    <property type="match status" value="1"/>
</dbReference>
<dbReference type="InterPro" id="IPR009057">
    <property type="entry name" value="Homeodomain-like_sf"/>
</dbReference>
<dbReference type="SMART" id="SM00382">
    <property type="entry name" value="AAA"/>
    <property type="match status" value="1"/>
</dbReference>
<dbReference type="GO" id="GO:0006355">
    <property type="term" value="P:regulation of DNA-templated transcription"/>
    <property type="evidence" value="ECO:0007669"/>
    <property type="project" value="InterPro"/>
</dbReference>
<dbReference type="KEGG" id="prr:AT705_20530"/>
<keyword evidence="5" id="KW-0804">Transcription</keyword>
<dbReference type="InterPro" id="IPR029016">
    <property type="entry name" value="GAF-like_dom_sf"/>
</dbReference>
<evidence type="ECO:0000313" key="8">
    <source>
        <dbReference type="Proteomes" id="UP000069015"/>
    </source>
</evidence>
<evidence type="ECO:0000313" key="7">
    <source>
        <dbReference type="EMBL" id="ALU45342.1"/>
    </source>
</evidence>
<dbReference type="PROSITE" id="PS00675">
    <property type="entry name" value="SIGMA54_INTERACT_1"/>
    <property type="match status" value="1"/>
</dbReference>
<dbReference type="Gene3D" id="3.30.450.40">
    <property type="match status" value="1"/>
</dbReference>
<dbReference type="SUPFAM" id="SSF46689">
    <property type="entry name" value="Homeodomain-like"/>
    <property type="match status" value="1"/>
</dbReference>
<dbReference type="EMBL" id="CP013612">
    <property type="protein sequence ID" value="ALU45342.1"/>
    <property type="molecule type" value="Genomic_DNA"/>
</dbReference>
<keyword evidence="1" id="KW-0547">Nucleotide-binding</keyword>
<dbReference type="InterPro" id="IPR025944">
    <property type="entry name" value="Sigma_54_int_dom_CS"/>
</dbReference>
<dbReference type="GO" id="GO:0005524">
    <property type="term" value="F:ATP binding"/>
    <property type="evidence" value="ECO:0007669"/>
    <property type="project" value="UniProtKB-KW"/>
</dbReference>
<dbReference type="PANTHER" id="PTHR32071">
    <property type="entry name" value="TRANSCRIPTIONAL REGULATORY PROTEIN"/>
    <property type="match status" value="1"/>
</dbReference>
<feature type="domain" description="Sigma-54 factor interaction" evidence="6">
    <location>
        <begin position="211"/>
        <end position="440"/>
    </location>
</feature>
<dbReference type="Gene3D" id="1.10.10.60">
    <property type="entry name" value="Homeodomain-like"/>
    <property type="match status" value="1"/>
</dbReference>
<dbReference type="InterPro" id="IPR003593">
    <property type="entry name" value="AAA+_ATPase"/>
</dbReference>
<dbReference type="Proteomes" id="UP000069015">
    <property type="component" value="Chromosome 2"/>
</dbReference>
<evidence type="ECO:0000256" key="3">
    <source>
        <dbReference type="ARBA" id="ARBA00023015"/>
    </source>
</evidence>
<organism evidence="7 8">
    <name type="scientific">Pseudoalteromonas rubra</name>
    <dbReference type="NCBI Taxonomy" id="43658"/>
    <lineage>
        <taxon>Bacteria</taxon>
        <taxon>Pseudomonadati</taxon>
        <taxon>Pseudomonadota</taxon>
        <taxon>Gammaproteobacteria</taxon>
        <taxon>Alteromonadales</taxon>
        <taxon>Pseudoalteromonadaceae</taxon>
        <taxon>Pseudoalteromonas</taxon>
    </lineage>
</organism>
<protein>
    <submittedName>
        <fullName evidence="7">Transcriptional regulator</fullName>
    </submittedName>
</protein>
<dbReference type="PANTHER" id="PTHR32071:SF35">
    <property type="entry name" value="ANAEROBIC NITRIC OXIDE REDUCTASE TRANSCRIPTION REGULATOR NORR"/>
    <property type="match status" value="1"/>
</dbReference>
<dbReference type="NCBIfam" id="NF003451">
    <property type="entry name" value="PRK05022.1"/>
    <property type="match status" value="1"/>
</dbReference>
<evidence type="ECO:0000259" key="6">
    <source>
        <dbReference type="PROSITE" id="PS50045"/>
    </source>
</evidence>
<dbReference type="InterPro" id="IPR002078">
    <property type="entry name" value="Sigma_54_int"/>
</dbReference>
<evidence type="ECO:0000256" key="2">
    <source>
        <dbReference type="ARBA" id="ARBA00022840"/>
    </source>
</evidence>
<dbReference type="AlphaFoldDB" id="A0A0U3GYD1"/>
<dbReference type="InterPro" id="IPR058031">
    <property type="entry name" value="AAA_lid_NorR"/>
</dbReference>
<accession>A0A0U3GYD1</accession>
<dbReference type="GO" id="GO:0003677">
    <property type="term" value="F:DNA binding"/>
    <property type="evidence" value="ECO:0007669"/>
    <property type="project" value="UniProtKB-KW"/>
</dbReference>
<keyword evidence="4" id="KW-0238">DNA-binding</keyword>
<dbReference type="SUPFAM" id="SSF55781">
    <property type="entry name" value="GAF domain-like"/>
    <property type="match status" value="1"/>
</dbReference>
<name>A0A0U3GYD1_9GAMM</name>
<dbReference type="InterPro" id="IPR025662">
    <property type="entry name" value="Sigma_54_int_dom_ATP-bd_1"/>
</dbReference>
<dbReference type="CDD" id="cd00009">
    <property type="entry name" value="AAA"/>
    <property type="match status" value="1"/>
</dbReference>
<sequence length="542" mass="59824">MTYTVWVYKTLIGHFDLDQRTLSHLLGISTELARQLPRLNEGGISVFGHALVRAVQGVVTADAIAVLRCEQGVAFPLACSGLAPEAMGRRFVINDHPRLAAIASATQPQVFAAGCDLPDPYDGLLLATTGVLPVHACMGFSLYQDEQLLGMITFDSLTPNAFEGVALPMLAMLQSLVAAHFATALNLATLSERARHGMAMLREISHQRFTMVGESEVMQRLKQDIDLVANSELSVLIQGETGTGKELVARRIHEHSSRCQGPFVQVNCASLSENLAESEFFGHRKGAFTGADRHREGKFLVAHGGTLFLDEIGELPLSMQSKLLRALQSGEIQPVGTDKPQYVDVRIVAATNRDLRQEVEEGRFRADLYHRLSVYPLQVPPLRDRAQDIEPLAGFFIEQLRKRLGVRQLVLSARFLKQLREHDWPGNVRELEHVLSRAALKAKHLTREEAIVEVDVTHSVQWRENGTDVLAGGQNKDVASVQLSSAQTLKAATEAFQKNLIKARLQANALNWAATARELSVDRTNLVRLAKRLGIETVKKLN</sequence>
<dbReference type="Gene3D" id="3.40.50.300">
    <property type="entry name" value="P-loop containing nucleotide triphosphate hydrolases"/>
    <property type="match status" value="1"/>
</dbReference>
<gene>
    <name evidence="7" type="ORF">AT705_20530</name>
</gene>
<dbReference type="PROSITE" id="PS50045">
    <property type="entry name" value="SIGMA54_INTERACT_4"/>
    <property type="match status" value="1"/>
</dbReference>
<evidence type="ECO:0000256" key="5">
    <source>
        <dbReference type="ARBA" id="ARBA00023163"/>
    </source>
</evidence>
<dbReference type="Pfam" id="PF00158">
    <property type="entry name" value="Sigma54_activat"/>
    <property type="match status" value="1"/>
</dbReference>
<dbReference type="FunFam" id="3.40.50.300:FF:000006">
    <property type="entry name" value="DNA-binding transcriptional regulator NtrC"/>
    <property type="match status" value="1"/>
</dbReference>
<reference evidence="7 8" key="1">
    <citation type="submission" date="2015-12" db="EMBL/GenBank/DDBJ databases">
        <title>Complete genome sequence of Pseudoalteromonas rubra SCSIO 6842, harboring a conjugative plasmid.</title>
        <authorList>
            <person name="Li B."/>
            <person name="Wang X."/>
        </authorList>
    </citation>
    <scope>NUCLEOTIDE SEQUENCE [LARGE SCALE GENOMIC DNA]</scope>
    <source>
        <strain evidence="7 8">SCSIO 6842</strain>
    </source>
</reference>
<dbReference type="InterPro" id="IPR027417">
    <property type="entry name" value="P-loop_NTPase"/>
</dbReference>
<keyword evidence="2" id="KW-0067">ATP-binding</keyword>
<dbReference type="InterPro" id="IPR025943">
    <property type="entry name" value="Sigma_54_int_dom_ATP-bd_2"/>
</dbReference>
<dbReference type="Pfam" id="PF25601">
    <property type="entry name" value="AAA_lid_14"/>
    <property type="match status" value="1"/>
</dbReference>
<evidence type="ECO:0000256" key="4">
    <source>
        <dbReference type="ARBA" id="ARBA00023125"/>
    </source>
</evidence>
<proteinExistence type="predicted"/>
<evidence type="ECO:0000256" key="1">
    <source>
        <dbReference type="ARBA" id="ARBA00022741"/>
    </source>
</evidence>
<dbReference type="PROSITE" id="PS00676">
    <property type="entry name" value="SIGMA54_INTERACT_2"/>
    <property type="match status" value="1"/>
</dbReference>
<keyword evidence="3" id="KW-0805">Transcription regulation</keyword>
<dbReference type="SUPFAM" id="SSF52540">
    <property type="entry name" value="P-loop containing nucleoside triphosphate hydrolases"/>
    <property type="match status" value="1"/>
</dbReference>
<dbReference type="Gene3D" id="1.10.8.60">
    <property type="match status" value="1"/>
</dbReference>